<feature type="compositionally biased region" description="Polar residues" evidence="5">
    <location>
        <begin position="329"/>
        <end position="338"/>
    </location>
</feature>
<sequence>MGLSIGEDRNPADKQHSDADKREQLEYSVKMVLVARDLMNGNLRLADMGFKEEAGGYDAIAAGFQGKRQWTDGKLNGDVMETLLNTSFDSDGLRQPQVFATEGDALNGIAMLLGSLLTQRPQFFSDVRTYWSPEAVRRVTGHELTGRAAGGFVDFRNSGASTLNATECEAEADGTPVIKHWWDLTEDDIQADLAATTFHSATQEYFPGGGFSTHFTTVGDTTVTAVRMNMVAGVGPTLQIVEGRTLPDEGTDTIVERADPTWPTTFFVSRIPSSGAFSSVYDWMDKWGANHTSTGYSHIGADVLTLAAMLRIPVSMHNIETKDIFRPRTWSSSEPSSNRRARDTDRRVRPS</sequence>
<evidence type="ECO:0000259" key="6">
    <source>
        <dbReference type="Pfam" id="PF02952"/>
    </source>
</evidence>
<evidence type="ECO:0000256" key="1">
    <source>
        <dbReference type="ARBA" id="ARBA00022490"/>
    </source>
</evidence>
<dbReference type="Gene3D" id="3.40.275.10">
    <property type="entry name" value="L-fucose Isomerase, Chain A, domain 2"/>
    <property type="match status" value="1"/>
</dbReference>
<evidence type="ECO:0000256" key="5">
    <source>
        <dbReference type="SAM" id="MobiDB-lite"/>
    </source>
</evidence>
<proteinExistence type="predicted"/>
<feature type="domain" description="L-fucose isomerase N-terminal-2" evidence="7">
    <location>
        <begin position="5"/>
        <end position="118"/>
    </location>
</feature>
<feature type="region of interest" description="Disordered" evidence="5">
    <location>
        <begin position="1"/>
        <end position="21"/>
    </location>
</feature>
<dbReference type="SUPFAM" id="SSF50443">
    <property type="entry name" value="FucI/AraA C-terminal domain-like"/>
    <property type="match status" value="1"/>
</dbReference>
<evidence type="ECO:0000313" key="8">
    <source>
        <dbReference type="EMBL" id="BBK83984.1"/>
    </source>
</evidence>
<feature type="compositionally biased region" description="Basic and acidic residues" evidence="5">
    <location>
        <begin position="340"/>
        <end position="351"/>
    </location>
</feature>
<dbReference type="InterPro" id="IPR015888">
    <property type="entry name" value="Fuc_isomerase_C"/>
</dbReference>
<keyword evidence="9" id="KW-1185">Reference proteome</keyword>
<dbReference type="InterPro" id="IPR005763">
    <property type="entry name" value="Fucose_isomerase"/>
</dbReference>
<dbReference type="InterPro" id="IPR009015">
    <property type="entry name" value="Fucose_isomerase_N/cen_sf"/>
</dbReference>
<dbReference type="SUPFAM" id="SSF53743">
    <property type="entry name" value="FucI/AraA N-terminal and middle domains"/>
    <property type="match status" value="1"/>
</dbReference>
<dbReference type="Pfam" id="PF02952">
    <property type="entry name" value="Fucose_iso_C"/>
    <property type="match status" value="1"/>
</dbReference>
<keyword evidence="2" id="KW-0413">Isomerase</keyword>
<evidence type="ECO:0008006" key="10">
    <source>
        <dbReference type="Google" id="ProtNLM"/>
    </source>
</evidence>
<gene>
    <name evidence="8" type="ORF">CacPP4_05990</name>
</gene>
<dbReference type="InterPro" id="IPR038393">
    <property type="entry name" value="Fuc_iso_dom3_sf"/>
</dbReference>
<reference evidence="8 9" key="1">
    <citation type="submission" date="2019-06" db="EMBL/GenBank/DDBJ databases">
        <title>Complete genome sequence of Cutibacterium acnes subsp. acnes NBRC 107605.</title>
        <authorList>
            <person name="Miura T."/>
            <person name="Furukawa M."/>
            <person name="Shimamura M."/>
            <person name="Ohyama Y."/>
            <person name="Yamazoe A."/>
            <person name="Kawasaki H."/>
        </authorList>
    </citation>
    <scope>NUCLEOTIDE SEQUENCE [LARGE SCALE GENOMIC DNA]</scope>
    <source>
        <strain evidence="8 9">NBRC 107605</strain>
    </source>
</reference>
<dbReference type="PANTHER" id="PTHR37840">
    <property type="entry name" value="L-FUCOSE ISOMERASE"/>
    <property type="match status" value="1"/>
</dbReference>
<feature type="domain" description="L-fucose isomerase C-terminal" evidence="6">
    <location>
        <begin position="157"/>
        <end position="317"/>
    </location>
</feature>
<accession>A0ABM7GXK3</accession>
<keyword evidence="4" id="KW-0119">Carbohydrate metabolism</keyword>
<dbReference type="InterPro" id="IPR004216">
    <property type="entry name" value="Fuc/Ara_isomerase_C"/>
</dbReference>
<dbReference type="EMBL" id="AP019723">
    <property type="protein sequence ID" value="BBK83984.1"/>
    <property type="molecule type" value="Genomic_DNA"/>
</dbReference>
<dbReference type="InterPro" id="IPR038392">
    <property type="entry name" value="Fucose_isomerase_dom2_sf"/>
</dbReference>
<name>A0ABM7GXK3_CUTAC</name>
<organism evidence="8 9">
    <name type="scientific">Cutibacterium acnes subsp. acnes</name>
    <dbReference type="NCBI Taxonomy" id="1734925"/>
    <lineage>
        <taxon>Bacteria</taxon>
        <taxon>Bacillati</taxon>
        <taxon>Actinomycetota</taxon>
        <taxon>Actinomycetes</taxon>
        <taxon>Propionibacteriales</taxon>
        <taxon>Propionibacteriaceae</taxon>
        <taxon>Cutibacterium</taxon>
    </lineage>
</organism>
<dbReference type="Gene3D" id="3.20.14.10">
    <property type="entry name" value="L-fucose/L-arabinose isomerase, C-terminal"/>
    <property type="match status" value="1"/>
</dbReference>
<evidence type="ECO:0000259" key="7">
    <source>
        <dbReference type="Pfam" id="PF07882"/>
    </source>
</evidence>
<feature type="region of interest" description="Disordered" evidence="5">
    <location>
        <begin position="328"/>
        <end position="351"/>
    </location>
</feature>
<keyword evidence="3" id="KW-0294">Fucose metabolism</keyword>
<dbReference type="Pfam" id="PF07882">
    <property type="entry name" value="Fucose_iso_N2"/>
    <property type="match status" value="1"/>
</dbReference>
<evidence type="ECO:0000256" key="3">
    <source>
        <dbReference type="ARBA" id="ARBA00023253"/>
    </source>
</evidence>
<dbReference type="InterPro" id="IPR012889">
    <property type="entry name" value="Fucose_isomerase_N2"/>
</dbReference>
<evidence type="ECO:0000256" key="2">
    <source>
        <dbReference type="ARBA" id="ARBA00023235"/>
    </source>
</evidence>
<dbReference type="Proteomes" id="UP000318594">
    <property type="component" value="Chromosome"/>
</dbReference>
<evidence type="ECO:0000313" key="9">
    <source>
        <dbReference type="Proteomes" id="UP000318594"/>
    </source>
</evidence>
<dbReference type="PANTHER" id="PTHR37840:SF1">
    <property type="entry name" value="L-FUCOSE ISOMERASE"/>
    <property type="match status" value="1"/>
</dbReference>
<keyword evidence="1" id="KW-0963">Cytoplasm</keyword>
<protein>
    <recommendedName>
        <fullName evidence="10">L-fucose isomerase</fullName>
    </recommendedName>
</protein>
<evidence type="ECO:0000256" key="4">
    <source>
        <dbReference type="ARBA" id="ARBA00023277"/>
    </source>
</evidence>